<dbReference type="EMBL" id="KZ346557">
    <property type="protein sequence ID" value="PIO69684.1"/>
    <property type="molecule type" value="Genomic_DNA"/>
</dbReference>
<evidence type="ECO:0008006" key="8">
    <source>
        <dbReference type="Google" id="ProtNLM"/>
    </source>
</evidence>
<evidence type="ECO:0000256" key="5">
    <source>
        <dbReference type="ARBA" id="ARBA00022898"/>
    </source>
</evidence>
<dbReference type="PANTHER" id="PTHR11751:SF29">
    <property type="entry name" value="ALANINE TRANSAMINASE"/>
    <property type="match status" value="1"/>
</dbReference>
<evidence type="ECO:0000256" key="2">
    <source>
        <dbReference type="ARBA" id="ARBA00011738"/>
    </source>
</evidence>
<dbReference type="InterPro" id="IPR045088">
    <property type="entry name" value="ALAT1/2-like"/>
</dbReference>
<evidence type="ECO:0000256" key="3">
    <source>
        <dbReference type="ARBA" id="ARBA00022576"/>
    </source>
</evidence>
<keyword evidence="4" id="KW-0808">Transferase</keyword>
<name>A0A2G9UHH6_TELCI</name>
<keyword evidence="3" id="KW-0032">Aminotransferase</keyword>
<comment type="subunit">
    <text evidence="2">Homodimer.</text>
</comment>
<reference evidence="6 7" key="1">
    <citation type="submission" date="2015-09" db="EMBL/GenBank/DDBJ databases">
        <title>Draft genome of the parasitic nematode Teladorsagia circumcincta isolate WARC Sus (inbred).</title>
        <authorList>
            <person name="Mitreva M."/>
        </authorList>
    </citation>
    <scope>NUCLEOTIDE SEQUENCE [LARGE SCALE GENOMIC DNA]</scope>
    <source>
        <strain evidence="6 7">S</strain>
    </source>
</reference>
<organism evidence="6 7">
    <name type="scientific">Teladorsagia circumcincta</name>
    <name type="common">Brown stomach worm</name>
    <name type="synonym">Ostertagia circumcincta</name>
    <dbReference type="NCBI Taxonomy" id="45464"/>
    <lineage>
        <taxon>Eukaryota</taxon>
        <taxon>Metazoa</taxon>
        <taxon>Ecdysozoa</taxon>
        <taxon>Nematoda</taxon>
        <taxon>Chromadorea</taxon>
        <taxon>Rhabditida</taxon>
        <taxon>Rhabditina</taxon>
        <taxon>Rhabditomorpha</taxon>
        <taxon>Strongyloidea</taxon>
        <taxon>Trichostrongylidae</taxon>
        <taxon>Teladorsagia</taxon>
    </lineage>
</organism>
<keyword evidence="5" id="KW-0663">Pyridoxal phosphate</keyword>
<comment type="cofactor">
    <cofactor evidence="1">
        <name>pyridoxal 5'-phosphate</name>
        <dbReference type="ChEBI" id="CHEBI:597326"/>
    </cofactor>
</comment>
<evidence type="ECO:0000313" key="6">
    <source>
        <dbReference type="EMBL" id="PIO69684.1"/>
    </source>
</evidence>
<evidence type="ECO:0000256" key="4">
    <source>
        <dbReference type="ARBA" id="ARBA00022679"/>
    </source>
</evidence>
<dbReference type="Gene3D" id="3.40.640.10">
    <property type="entry name" value="Type I PLP-dependent aspartate aminotransferase-like (Major domain)"/>
    <property type="match status" value="1"/>
</dbReference>
<dbReference type="Proteomes" id="UP000230423">
    <property type="component" value="Unassembled WGS sequence"/>
</dbReference>
<evidence type="ECO:0000313" key="7">
    <source>
        <dbReference type="Proteomes" id="UP000230423"/>
    </source>
</evidence>
<accession>A0A2G9UHH6</accession>
<dbReference type="SUPFAM" id="SSF53383">
    <property type="entry name" value="PLP-dependent transferases"/>
    <property type="match status" value="1"/>
</dbReference>
<dbReference type="PANTHER" id="PTHR11751">
    <property type="entry name" value="ALANINE AMINOTRANSFERASE"/>
    <property type="match status" value="1"/>
</dbReference>
<dbReference type="AlphaFoldDB" id="A0A2G9UHH6"/>
<evidence type="ECO:0000256" key="1">
    <source>
        <dbReference type="ARBA" id="ARBA00001933"/>
    </source>
</evidence>
<dbReference type="GO" id="GO:0008483">
    <property type="term" value="F:transaminase activity"/>
    <property type="evidence" value="ECO:0007669"/>
    <property type="project" value="UniProtKB-KW"/>
</dbReference>
<dbReference type="InterPro" id="IPR015424">
    <property type="entry name" value="PyrdxlP-dep_Trfase"/>
</dbReference>
<sequence>MLIACVANPALMEKGLFPSDVVEHAKKRDGVPCDYENVILSSGATDSIRNVLKMFVRRDAPKPTGIMIPIPQYPLYSATIEEFGLGKATAAAIE</sequence>
<proteinExistence type="predicted"/>
<keyword evidence="7" id="KW-1185">Reference proteome</keyword>
<protein>
    <recommendedName>
        <fullName evidence="8">Aminotransferase class I/classII domain-containing protein</fullName>
    </recommendedName>
</protein>
<dbReference type="InterPro" id="IPR015421">
    <property type="entry name" value="PyrdxlP-dep_Trfase_major"/>
</dbReference>
<gene>
    <name evidence="6" type="ORF">TELCIR_08482</name>
</gene>
<dbReference type="OrthoDB" id="1732682at2759"/>